<name>A0A158KYX7_9BURK</name>
<evidence type="ECO:0000259" key="1">
    <source>
        <dbReference type="Pfam" id="PF24735"/>
    </source>
</evidence>
<dbReference type="InterPro" id="IPR056103">
    <property type="entry name" value="DUF7686"/>
</dbReference>
<dbReference type="InterPro" id="IPR056130">
    <property type="entry name" value="DUF7713"/>
</dbReference>
<dbReference type="Pfam" id="PF24735">
    <property type="entry name" value="DUF7686"/>
    <property type="match status" value="1"/>
</dbReference>
<gene>
    <name evidence="3" type="ORF">AWB74_07658</name>
</gene>
<dbReference type="Proteomes" id="UP000055019">
    <property type="component" value="Unassembled WGS sequence"/>
</dbReference>
<dbReference type="RefSeq" id="WP_235024845.1">
    <property type="nucleotide sequence ID" value="NZ_FCOM02000071.1"/>
</dbReference>
<reference evidence="3" key="1">
    <citation type="submission" date="2016-01" db="EMBL/GenBank/DDBJ databases">
        <authorList>
            <person name="Peeters C."/>
        </authorList>
    </citation>
    <scope>NUCLEOTIDE SEQUENCE [LARGE SCALE GENOMIC DNA]</scope>
    <source>
        <strain evidence="3">LMG 29317</strain>
    </source>
</reference>
<sequence length="155" mass="17800">MAQFADLHEFEHPSFAPLRLRDVDDNNHEFHFRSLLLGDQLSLEAFELVGDDEAAGYRFQILGEANAEPFALLARLVQKMKRALSMKHLNDDAGSLQIAEMTLRGRVEWNGDERVRQPCVIVDGRRIEWDDLGAMLLAFEAWQFRLEMLDPSDEA</sequence>
<feature type="domain" description="DUF7713" evidence="2">
    <location>
        <begin position="91"/>
        <end position="153"/>
    </location>
</feature>
<protein>
    <submittedName>
        <fullName evidence="3">Uncharacterized protein</fullName>
    </submittedName>
</protein>
<feature type="domain" description="DUF7686" evidence="1">
    <location>
        <begin position="12"/>
        <end position="85"/>
    </location>
</feature>
<evidence type="ECO:0000313" key="3">
    <source>
        <dbReference type="EMBL" id="SAL86332.1"/>
    </source>
</evidence>
<organism evidence="3 4">
    <name type="scientific">Caballeronia arvi</name>
    <dbReference type="NCBI Taxonomy" id="1777135"/>
    <lineage>
        <taxon>Bacteria</taxon>
        <taxon>Pseudomonadati</taxon>
        <taxon>Pseudomonadota</taxon>
        <taxon>Betaproteobacteria</taxon>
        <taxon>Burkholderiales</taxon>
        <taxon>Burkholderiaceae</taxon>
        <taxon>Caballeronia</taxon>
    </lineage>
</organism>
<dbReference type="EMBL" id="FCOM02000071">
    <property type="protein sequence ID" value="SAL86332.1"/>
    <property type="molecule type" value="Genomic_DNA"/>
</dbReference>
<evidence type="ECO:0000259" key="2">
    <source>
        <dbReference type="Pfam" id="PF24828"/>
    </source>
</evidence>
<accession>A0A158KYX7</accession>
<proteinExistence type="predicted"/>
<keyword evidence="4" id="KW-1185">Reference proteome</keyword>
<evidence type="ECO:0000313" key="4">
    <source>
        <dbReference type="Proteomes" id="UP000055019"/>
    </source>
</evidence>
<dbReference type="AlphaFoldDB" id="A0A158KYX7"/>
<dbReference type="Pfam" id="PF24828">
    <property type="entry name" value="DUF7713"/>
    <property type="match status" value="1"/>
</dbReference>
<comment type="caution">
    <text evidence="3">The sequence shown here is derived from an EMBL/GenBank/DDBJ whole genome shotgun (WGS) entry which is preliminary data.</text>
</comment>